<dbReference type="InterPro" id="IPR036388">
    <property type="entry name" value="WH-like_DNA-bd_sf"/>
</dbReference>
<dbReference type="InterPro" id="IPR005561">
    <property type="entry name" value="ANTAR"/>
</dbReference>
<evidence type="ECO:0000256" key="2">
    <source>
        <dbReference type="ARBA" id="ARBA00023163"/>
    </source>
</evidence>
<dbReference type="SMART" id="SM01012">
    <property type="entry name" value="ANTAR"/>
    <property type="match status" value="1"/>
</dbReference>
<evidence type="ECO:0000259" key="3">
    <source>
        <dbReference type="SMART" id="SM01012"/>
    </source>
</evidence>
<dbReference type="SUPFAM" id="SSF55781">
    <property type="entry name" value="GAF domain-like"/>
    <property type="match status" value="1"/>
</dbReference>
<evidence type="ECO:0000256" key="1">
    <source>
        <dbReference type="ARBA" id="ARBA00023015"/>
    </source>
</evidence>
<keyword evidence="1" id="KW-0805">Transcription regulation</keyword>
<dbReference type="Gene3D" id="1.10.10.10">
    <property type="entry name" value="Winged helix-like DNA-binding domain superfamily/Winged helix DNA-binding domain"/>
    <property type="match status" value="1"/>
</dbReference>
<proteinExistence type="predicted"/>
<dbReference type="RefSeq" id="WP_326566573.1">
    <property type="nucleotide sequence ID" value="NZ_CP142149.1"/>
</dbReference>
<dbReference type="Gene3D" id="3.30.450.40">
    <property type="match status" value="1"/>
</dbReference>
<gene>
    <name evidence="4" type="ORF">VSH64_32565</name>
</gene>
<keyword evidence="2" id="KW-0804">Transcription</keyword>
<organism evidence="4 5">
    <name type="scientific">Amycolatopsis rhabdoformis</name>
    <dbReference type="NCBI Taxonomy" id="1448059"/>
    <lineage>
        <taxon>Bacteria</taxon>
        <taxon>Bacillati</taxon>
        <taxon>Actinomycetota</taxon>
        <taxon>Actinomycetes</taxon>
        <taxon>Pseudonocardiales</taxon>
        <taxon>Pseudonocardiaceae</taxon>
        <taxon>Amycolatopsis</taxon>
    </lineage>
</organism>
<name>A0ABZ1I0Y6_9PSEU</name>
<dbReference type="InterPro" id="IPR029016">
    <property type="entry name" value="GAF-like_dom_sf"/>
</dbReference>
<protein>
    <submittedName>
        <fullName evidence="4">GAF domain-containing protein</fullName>
    </submittedName>
</protein>
<reference evidence="4 5" key="1">
    <citation type="journal article" date="2015" name="Int. J. Syst. Evol. Microbiol.">
        <title>Amycolatopsis rhabdoformis sp. nov., an actinomycete isolated from a tropical forest soil.</title>
        <authorList>
            <person name="Souza W.R."/>
            <person name="Silva R.E."/>
            <person name="Goodfellow M."/>
            <person name="Busarakam K."/>
            <person name="Figueiro F.S."/>
            <person name="Ferreira D."/>
            <person name="Rodrigues-Filho E."/>
            <person name="Moraes L.A.B."/>
            <person name="Zucchi T.D."/>
        </authorList>
    </citation>
    <scope>NUCLEOTIDE SEQUENCE [LARGE SCALE GENOMIC DNA]</scope>
    <source>
        <strain evidence="4 5">NCIMB 14900</strain>
    </source>
</reference>
<evidence type="ECO:0000313" key="4">
    <source>
        <dbReference type="EMBL" id="WSE27561.1"/>
    </source>
</evidence>
<dbReference type="EMBL" id="CP142149">
    <property type="protein sequence ID" value="WSE27561.1"/>
    <property type="molecule type" value="Genomic_DNA"/>
</dbReference>
<dbReference type="Proteomes" id="UP001330812">
    <property type="component" value="Chromosome"/>
</dbReference>
<evidence type="ECO:0000313" key="5">
    <source>
        <dbReference type="Proteomes" id="UP001330812"/>
    </source>
</evidence>
<accession>A0ABZ1I0Y6</accession>
<dbReference type="Pfam" id="PF03861">
    <property type="entry name" value="ANTAR"/>
    <property type="match status" value="1"/>
</dbReference>
<keyword evidence="5" id="KW-1185">Reference proteome</keyword>
<feature type="domain" description="ANTAR" evidence="3">
    <location>
        <begin position="139"/>
        <end position="206"/>
    </location>
</feature>
<sequence length="219" mass="23235">MRSDVTVPILCRSAVAWLGVAGAGVLMSSGPDTQEVRTATDELATVLAELEVTVGEGPVRTARELGSPVLVGDFDSPEHSHRWPLYAPLAVQAGVHAQFVLPLRVGVIDVGIFVFHRTAPAPLEPELFADALAYGELMLLLLLNEQAGSTGDGSDIGLSLRSTQVHQATGMVAAQLDVSLDDAFAALRARAFAQQRPLSEIAADVVVRRFRFTREGGPS</sequence>